<proteinExistence type="inferred from homology"/>
<dbReference type="OrthoDB" id="924839at2759"/>
<feature type="region of interest" description="Disordered" evidence="4">
    <location>
        <begin position="1"/>
        <end position="35"/>
    </location>
</feature>
<comment type="caution">
    <text evidence="6">The sequence shown here is derived from an EMBL/GenBank/DDBJ whole genome shotgun (WGS) entry which is preliminary data.</text>
</comment>
<evidence type="ECO:0000256" key="1">
    <source>
        <dbReference type="ARBA" id="ARBA00023016"/>
    </source>
</evidence>
<dbReference type="InterPro" id="IPR002068">
    <property type="entry name" value="A-crystallin/Hsp20_dom"/>
</dbReference>
<name>A0A9N7R9W0_STRHE</name>
<keyword evidence="7" id="KW-1185">Reference proteome</keyword>
<dbReference type="CDD" id="cd00298">
    <property type="entry name" value="ACD_sHsps_p23-like"/>
    <property type="match status" value="1"/>
</dbReference>
<protein>
    <recommendedName>
        <fullName evidence="5">SHSP domain-containing protein</fullName>
    </recommendedName>
</protein>
<dbReference type="InterPro" id="IPR044587">
    <property type="entry name" value="HSP21-like"/>
</dbReference>
<evidence type="ECO:0000256" key="4">
    <source>
        <dbReference type="SAM" id="MobiDB-lite"/>
    </source>
</evidence>
<dbReference type="EMBL" id="CACSLK010017224">
    <property type="protein sequence ID" value="CAA0818574.1"/>
    <property type="molecule type" value="Genomic_DNA"/>
</dbReference>
<dbReference type="InterPro" id="IPR008978">
    <property type="entry name" value="HSP20-like_chaperone"/>
</dbReference>
<dbReference type="Gene3D" id="2.60.40.790">
    <property type="match status" value="1"/>
</dbReference>
<evidence type="ECO:0000313" key="6">
    <source>
        <dbReference type="EMBL" id="CAA0818574.1"/>
    </source>
</evidence>
<evidence type="ECO:0000256" key="3">
    <source>
        <dbReference type="RuleBase" id="RU003616"/>
    </source>
</evidence>
<dbReference type="PANTHER" id="PTHR46733:SF4">
    <property type="entry name" value="HEAT SHOCK PROTEIN 21, CHLOROPLASTIC"/>
    <property type="match status" value="1"/>
</dbReference>
<accession>A0A9N7R9W0</accession>
<keyword evidence="1" id="KW-0346">Stress response</keyword>
<evidence type="ECO:0000259" key="5">
    <source>
        <dbReference type="PROSITE" id="PS01031"/>
    </source>
</evidence>
<comment type="similarity">
    <text evidence="2 3">Belongs to the small heat shock protein (HSP20) family.</text>
</comment>
<feature type="domain" description="SHSP" evidence="5">
    <location>
        <begin position="98"/>
        <end position="200"/>
    </location>
</feature>
<feature type="compositionally biased region" description="Basic residues" evidence="4">
    <location>
        <begin position="1"/>
        <end position="11"/>
    </location>
</feature>
<evidence type="ECO:0000313" key="7">
    <source>
        <dbReference type="Proteomes" id="UP001153555"/>
    </source>
</evidence>
<dbReference type="Proteomes" id="UP001153555">
    <property type="component" value="Unassembled WGS sequence"/>
</dbReference>
<sequence length="200" mass="21699">MPTKNQKGKGQGKKERGNAPSTSSSSSSSREPDMDVSALADFLEFALLSRSGLCPPPSSGPLLKTEALQQYTLDGMKHTSSISENWDTNEDKIDPGYDNCGNEGTVVKTKNTAESVHMKMPMHGAAKEDVEVRVEGSVLLVDAKEAGSDRIVERYIVELPIHKCKLEEIKAVMGEDGVLELEIPKKKKKSDGAVIEVIIN</sequence>
<dbReference type="AlphaFoldDB" id="A0A9N7R9W0"/>
<dbReference type="SUPFAM" id="SSF49764">
    <property type="entry name" value="HSP20-like chaperones"/>
    <property type="match status" value="1"/>
</dbReference>
<dbReference type="PROSITE" id="PS01031">
    <property type="entry name" value="SHSP"/>
    <property type="match status" value="1"/>
</dbReference>
<evidence type="ECO:0000256" key="2">
    <source>
        <dbReference type="PROSITE-ProRule" id="PRU00285"/>
    </source>
</evidence>
<organism evidence="6 7">
    <name type="scientific">Striga hermonthica</name>
    <name type="common">Purple witchweed</name>
    <name type="synonym">Buchnera hermonthica</name>
    <dbReference type="NCBI Taxonomy" id="68872"/>
    <lineage>
        <taxon>Eukaryota</taxon>
        <taxon>Viridiplantae</taxon>
        <taxon>Streptophyta</taxon>
        <taxon>Embryophyta</taxon>
        <taxon>Tracheophyta</taxon>
        <taxon>Spermatophyta</taxon>
        <taxon>Magnoliopsida</taxon>
        <taxon>eudicotyledons</taxon>
        <taxon>Gunneridae</taxon>
        <taxon>Pentapetalae</taxon>
        <taxon>asterids</taxon>
        <taxon>lamiids</taxon>
        <taxon>Lamiales</taxon>
        <taxon>Orobanchaceae</taxon>
        <taxon>Buchnereae</taxon>
        <taxon>Striga</taxon>
    </lineage>
</organism>
<dbReference type="Pfam" id="PF00011">
    <property type="entry name" value="HSP20"/>
    <property type="match status" value="1"/>
</dbReference>
<reference evidence="6" key="1">
    <citation type="submission" date="2019-12" db="EMBL/GenBank/DDBJ databases">
        <authorList>
            <person name="Scholes J."/>
        </authorList>
    </citation>
    <scope>NUCLEOTIDE SEQUENCE</scope>
</reference>
<dbReference type="PANTHER" id="PTHR46733">
    <property type="entry name" value="26.5 KDA HEAT SHOCK PROTEIN, MITOCHONDRIAL"/>
    <property type="match status" value="1"/>
</dbReference>
<gene>
    <name evidence="6" type="ORF">SHERM_00344</name>
</gene>
<dbReference type="GO" id="GO:0009408">
    <property type="term" value="P:response to heat"/>
    <property type="evidence" value="ECO:0007669"/>
    <property type="project" value="InterPro"/>
</dbReference>